<name>A0ACA9MB30_9GLOM</name>
<dbReference type="Proteomes" id="UP000789702">
    <property type="component" value="Unassembled WGS sequence"/>
</dbReference>
<evidence type="ECO:0000313" key="1">
    <source>
        <dbReference type="EMBL" id="CAG8567627.1"/>
    </source>
</evidence>
<keyword evidence="2" id="KW-1185">Reference proteome</keyword>
<organism evidence="1 2">
    <name type="scientific">Dentiscutata heterogama</name>
    <dbReference type="NCBI Taxonomy" id="1316150"/>
    <lineage>
        <taxon>Eukaryota</taxon>
        <taxon>Fungi</taxon>
        <taxon>Fungi incertae sedis</taxon>
        <taxon>Mucoromycota</taxon>
        <taxon>Glomeromycotina</taxon>
        <taxon>Glomeromycetes</taxon>
        <taxon>Diversisporales</taxon>
        <taxon>Gigasporaceae</taxon>
        <taxon>Dentiscutata</taxon>
    </lineage>
</organism>
<sequence>MTKGGDVHILLQHLRPFLHAALKIQSAPTPRGIIRLSFKIDTDRTGKDEKEHPEKHD</sequence>
<protein>
    <submittedName>
        <fullName evidence="1">5373_t:CDS:1</fullName>
    </submittedName>
</protein>
<dbReference type="EMBL" id="CAJVPU010006998">
    <property type="protein sequence ID" value="CAG8567627.1"/>
    <property type="molecule type" value="Genomic_DNA"/>
</dbReference>
<comment type="caution">
    <text evidence="1">The sequence shown here is derived from an EMBL/GenBank/DDBJ whole genome shotgun (WGS) entry which is preliminary data.</text>
</comment>
<accession>A0ACA9MB30</accession>
<reference evidence="1" key="1">
    <citation type="submission" date="2021-06" db="EMBL/GenBank/DDBJ databases">
        <authorList>
            <person name="Kallberg Y."/>
            <person name="Tangrot J."/>
            <person name="Rosling A."/>
        </authorList>
    </citation>
    <scope>NUCLEOTIDE SEQUENCE</scope>
    <source>
        <strain evidence="1">IL203A</strain>
    </source>
</reference>
<gene>
    <name evidence="1" type="ORF">DHETER_LOCUS5921</name>
</gene>
<evidence type="ECO:0000313" key="2">
    <source>
        <dbReference type="Proteomes" id="UP000789702"/>
    </source>
</evidence>
<proteinExistence type="predicted"/>